<keyword evidence="8 10" id="KW-0594">Phospholipid biosynthesis</keyword>
<evidence type="ECO:0000256" key="6">
    <source>
        <dbReference type="ARBA" id="ARBA00023098"/>
    </source>
</evidence>
<dbReference type="GO" id="GO:0005886">
    <property type="term" value="C:plasma membrane"/>
    <property type="evidence" value="ECO:0007669"/>
    <property type="project" value="UniProtKB-SubCell"/>
</dbReference>
<keyword evidence="5 10" id="KW-1133">Transmembrane helix</keyword>
<dbReference type="PANTHER" id="PTHR30309">
    <property type="entry name" value="INNER MEMBRANE PROTEIN YGIH"/>
    <property type="match status" value="1"/>
</dbReference>
<dbReference type="PANTHER" id="PTHR30309:SF0">
    <property type="entry name" value="GLYCEROL-3-PHOSPHATE ACYLTRANSFERASE-RELATED"/>
    <property type="match status" value="1"/>
</dbReference>
<feature type="transmembrane region" description="Helical" evidence="10">
    <location>
        <begin position="6"/>
        <end position="25"/>
    </location>
</feature>
<keyword evidence="9 10" id="KW-1208">Phospholipid metabolism</keyword>
<evidence type="ECO:0000256" key="1">
    <source>
        <dbReference type="ARBA" id="ARBA00022475"/>
    </source>
</evidence>
<dbReference type="Pfam" id="PF02660">
    <property type="entry name" value="G3P_acyltransf"/>
    <property type="match status" value="1"/>
</dbReference>
<keyword evidence="2 10" id="KW-0444">Lipid biosynthesis</keyword>
<evidence type="ECO:0000256" key="8">
    <source>
        <dbReference type="ARBA" id="ARBA00023209"/>
    </source>
</evidence>
<evidence type="ECO:0000256" key="9">
    <source>
        <dbReference type="ARBA" id="ARBA00023264"/>
    </source>
</evidence>
<evidence type="ECO:0000256" key="11">
    <source>
        <dbReference type="SAM" id="MobiDB-lite"/>
    </source>
</evidence>
<proteinExistence type="inferred from homology"/>
<keyword evidence="13" id="KW-1185">Reference proteome</keyword>
<comment type="subcellular location">
    <subcellularLocation>
        <location evidence="10">Cell membrane</location>
        <topology evidence="10">Multi-pass membrane protein</topology>
    </subcellularLocation>
</comment>
<comment type="subunit">
    <text evidence="10">Probably interacts with PlsX.</text>
</comment>
<keyword evidence="12" id="KW-0012">Acyltransferase</keyword>
<feature type="transmembrane region" description="Helical" evidence="10">
    <location>
        <begin position="86"/>
        <end position="105"/>
    </location>
</feature>
<comment type="caution">
    <text evidence="12">The sequence shown here is derived from an EMBL/GenBank/DDBJ whole genome shotgun (WGS) entry which is preliminary data.</text>
</comment>
<keyword evidence="1 10" id="KW-1003">Cell membrane</keyword>
<keyword evidence="4 10" id="KW-0812">Transmembrane</keyword>
<dbReference type="RefSeq" id="WP_051632351.1">
    <property type="nucleotide sequence ID" value="NZ_AZRA01000184.1"/>
</dbReference>
<dbReference type="InterPro" id="IPR003811">
    <property type="entry name" value="G3P_acylTferase_PlsY"/>
</dbReference>
<dbReference type="PATRIC" id="fig|1286631.3.peg.4061"/>
<evidence type="ECO:0000313" key="12">
    <source>
        <dbReference type="EMBL" id="KDB50233.1"/>
    </source>
</evidence>
<feature type="transmembrane region" description="Helical" evidence="10">
    <location>
        <begin position="117"/>
        <end position="138"/>
    </location>
</feature>
<dbReference type="UniPathway" id="UPA00085"/>
<dbReference type="STRING" id="34103.SAMN05421778_10531"/>
<comment type="pathway">
    <text evidence="10">Lipid metabolism; phospholipid metabolism.</text>
</comment>
<dbReference type="EMBL" id="AZRA01000184">
    <property type="protein sequence ID" value="KDB50233.1"/>
    <property type="molecule type" value="Genomic_DNA"/>
</dbReference>
<gene>
    <name evidence="10" type="primary">plsY</name>
    <name evidence="12" type="ORF">X805_41750</name>
</gene>
<feature type="transmembrane region" description="Helical" evidence="10">
    <location>
        <begin position="158"/>
        <end position="182"/>
    </location>
</feature>
<keyword evidence="6 10" id="KW-0443">Lipid metabolism</keyword>
<dbReference type="NCBIfam" id="TIGR00023">
    <property type="entry name" value="glycerol-3-phosphate 1-O-acyltransferase PlsY"/>
    <property type="match status" value="1"/>
</dbReference>
<dbReference type="Proteomes" id="UP000026714">
    <property type="component" value="Unassembled WGS sequence"/>
</dbReference>
<keyword evidence="3 10" id="KW-0808">Transferase</keyword>
<comment type="function">
    <text evidence="10">Catalyzes the transfer of an acyl group from acyl-phosphate (acyl-PO(4)) to glycerol-3-phosphate (G3P) to form lysophosphatidic acid (LPA). This enzyme utilizes acyl-phosphate as fatty acyl donor, but not acyl-CoA or acyl-ACP.</text>
</comment>
<reference evidence="12 13" key="1">
    <citation type="journal article" date="2014" name="FEMS Microbiol. Ecol.">
        <title>Sphaerotilus natans encrusted with nanoball-shaped Fe(III) oxide minerals formed by nitrate-reducing mixotrophic Fe(II) oxidation.</title>
        <authorList>
            <person name="Park S."/>
            <person name="Kim D.H."/>
            <person name="Lee J.H."/>
            <person name="Hur H.G."/>
        </authorList>
    </citation>
    <scope>NUCLEOTIDE SEQUENCE [LARGE SCALE GENOMIC DNA]</scope>
    <source>
        <strain evidence="12 13">DSM 6575</strain>
    </source>
</reference>
<dbReference type="HAMAP" id="MF_01043">
    <property type="entry name" value="PlsY"/>
    <property type="match status" value="1"/>
</dbReference>
<feature type="transmembrane region" description="Helical" evidence="10">
    <location>
        <begin position="55"/>
        <end position="74"/>
    </location>
</feature>
<evidence type="ECO:0000256" key="4">
    <source>
        <dbReference type="ARBA" id="ARBA00022692"/>
    </source>
</evidence>
<sequence length="241" mass="24846">MTTLWIAAAFVAAYLIGSLSFAVIVSRAMGLDDPRSYGSGNPGATNVLRSGSKKAAVLTLLLDAVKGLIPVLLVRLFGERAGLGEGSAMLVGLGAFLGHLWPVFFRFQGGKGVATAAGVLLGFEPLLGLGVLAVWFGVAKTTKYSSLAALLAAGSAPLLHAIFWGGSSATLAIFVMSLLLIWRHGSNIAKLINGTESKIGQKAKPAAAATDGATAADTPPAAPANRAERRRSARQAKRKTH</sequence>
<dbReference type="GO" id="GO:0008654">
    <property type="term" value="P:phospholipid biosynthetic process"/>
    <property type="evidence" value="ECO:0007669"/>
    <property type="project" value="UniProtKB-UniRule"/>
</dbReference>
<feature type="compositionally biased region" description="Basic residues" evidence="11">
    <location>
        <begin position="228"/>
        <end position="241"/>
    </location>
</feature>
<dbReference type="eggNOG" id="COG0344">
    <property type="taxonomic scope" value="Bacteria"/>
</dbReference>
<organism evidence="12 13">
    <name type="scientific">Sphaerotilus natans subsp. natans DSM 6575</name>
    <dbReference type="NCBI Taxonomy" id="1286631"/>
    <lineage>
        <taxon>Bacteria</taxon>
        <taxon>Pseudomonadati</taxon>
        <taxon>Pseudomonadota</taxon>
        <taxon>Betaproteobacteria</taxon>
        <taxon>Burkholderiales</taxon>
        <taxon>Sphaerotilaceae</taxon>
        <taxon>Sphaerotilus</taxon>
    </lineage>
</organism>
<dbReference type="AlphaFoldDB" id="A0A059KGJ4"/>
<evidence type="ECO:0000256" key="2">
    <source>
        <dbReference type="ARBA" id="ARBA00022516"/>
    </source>
</evidence>
<keyword evidence="7 10" id="KW-0472">Membrane</keyword>
<dbReference type="EC" id="2.3.1.275" evidence="10"/>
<name>A0A059KGJ4_9BURK</name>
<evidence type="ECO:0000313" key="13">
    <source>
        <dbReference type="Proteomes" id="UP000026714"/>
    </source>
</evidence>
<evidence type="ECO:0000256" key="5">
    <source>
        <dbReference type="ARBA" id="ARBA00022989"/>
    </source>
</evidence>
<comment type="similarity">
    <text evidence="10">Belongs to the PlsY family.</text>
</comment>
<evidence type="ECO:0000256" key="3">
    <source>
        <dbReference type="ARBA" id="ARBA00022679"/>
    </source>
</evidence>
<protein>
    <recommendedName>
        <fullName evidence="10">Glycerol-3-phosphate acyltransferase</fullName>
    </recommendedName>
    <alternativeName>
        <fullName evidence="10">Acyl-PO4 G3P acyltransferase</fullName>
    </alternativeName>
    <alternativeName>
        <fullName evidence="10">Acyl-phosphate--glycerol-3-phosphate acyltransferase</fullName>
    </alternativeName>
    <alternativeName>
        <fullName evidence="10">G3P acyltransferase</fullName>
        <shortName evidence="10">GPAT</shortName>
        <ecNumber evidence="10">2.3.1.275</ecNumber>
    </alternativeName>
    <alternativeName>
        <fullName evidence="10">Lysophosphatidic acid synthase</fullName>
        <shortName evidence="10">LPA synthase</shortName>
    </alternativeName>
</protein>
<dbReference type="GO" id="GO:0043772">
    <property type="term" value="F:acyl-phosphate glycerol-3-phosphate acyltransferase activity"/>
    <property type="evidence" value="ECO:0007669"/>
    <property type="project" value="UniProtKB-UniRule"/>
</dbReference>
<evidence type="ECO:0000256" key="10">
    <source>
        <dbReference type="HAMAP-Rule" id="MF_01043"/>
    </source>
</evidence>
<evidence type="ECO:0000256" key="7">
    <source>
        <dbReference type="ARBA" id="ARBA00023136"/>
    </source>
</evidence>
<comment type="catalytic activity">
    <reaction evidence="10">
        <text>an acyl phosphate + sn-glycerol 3-phosphate = a 1-acyl-sn-glycero-3-phosphate + phosphate</text>
        <dbReference type="Rhea" id="RHEA:34075"/>
        <dbReference type="ChEBI" id="CHEBI:43474"/>
        <dbReference type="ChEBI" id="CHEBI:57597"/>
        <dbReference type="ChEBI" id="CHEBI:57970"/>
        <dbReference type="ChEBI" id="CHEBI:59918"/>
        <dbReference type="EC" id="2.3.1.275"/>
    </reaction>
</comment>
<feature type="compositionally biased region" description="Low complexity" evidence="11">
    <location>
        <begin position="202"/>
        <end position="225"/>
    </location>
</feature>
<accession>A0A059KGJ4</accession>
<feature type="region of interest" description="Disordered" evidence="11">
    <location>
        <begin position="200"/>
        <end position="241"/>
    </location>
</feature>
<dbReference type="SMART" id="SM01207">
    <property type="entry name" value="G3P_acyltransf"/>
    <property type="match status" value="1"/>
</dbReference>